<dbReference type="EMBL" id="CATQJA010002168">
    <property type="protein sequence ID" value="CAJ0569859.1"/>
    <property type="molecule type" value="Genomic_DNA"/>
</dbReference>
<dbReference type="InterPro" id="IPR006029">
    <property type="entry name" value="Neurotrans-gated_channel_TM"/>
</dbReference>
<evidence type="ECO:0000256" key="5">
    <source>
        <dbReference type="SAM" id="Phobius"/>
    </source>
</evidence>
<feature type="transmembrane region" description="Helical" evidence="5">
    <location>
        <begin position="213"/>
        <end position="234"/>
    </location>
</feature>
<evidence type="ECO:0000259" key="6">
    <source>
        <dbReference type="Pfam" id="PF02931"/>
    </source>
</evidence>
<evidence type="ECO:0000256" key="2">
    <source>
        <dbReference type="ARBA" id="ARBA00022692"/>
    </source>
</evidence>
<gene>
    <name evidence="8" type="ORF">MSPICULIGERA_LOCUS8317</name>
</gene>
<dbReference type="GO" id="GO:0005230">
    <property type="term" value="F:extracellular ligand-gated monoatomic ion channel activity"/>
    <property type="evidence" value="ECO:0007669"/>
    <property type="project" value="InterPro"/>
</dbReference>
<proteinExistence type="predicted"/>
<dbReference type="Proteomes" id="UP001177023">
    <property type="component" value="Unassembled WGS sequence"/>
</dbReference>
<evidence type="ECO:0000313" key="8">
    <source>
        <dbReference type="EMBL" id="CAJ0569859.1"/>
    </source>
</evidence>
<dbReference type="Pfam" id="PF02932">
    <property type="entry name" value="Neur_chan_memb"/>
    <property type="match status" value="1"/>
</dbReference>
<protein>
    <submittedName>
        <fullName evidence="8">Uncharacterized protein</fullName>
    </submittedName>
</protein>
<evidence type="ECO:0000256" key="3">
    <source>
        <dbReference type="ARBA" id="ARBA00022989"/>
    </source>
</evidence>
<evidence type="ECO:0000256" key="1">
    <source>
        <dbReference type="ARBA" id="ARBA00004141"/>
    </source>
</evidence>
<feature type="transmembrane region" description="Helical" evidence="5">
    <location>
        <begin position="241"/>
        <end position="258"/>
    </location>
</feature>
<keyword evidence="3 5" id="KW-1133">Transmembrane helix</keyword>
<comment type="subcellular location">
    <subcellularLocation>
        <location evidence="1">Membrane</location>
        <topology evidence="1">Multi-pass membrane protein</topology>
    </subcellularLocation>
</comment>
<dbReference type="GO" id="GO:0016020">
    <property type="term" value="C:membrane"/>
    <property type="evidence" value="ECO:0007669"/>
    <property type="project" value="UniProtKB-SubCell"/>
</dbReference>
<keyword evidence="4 5" id="KW-0472">Membrane</keyword>
<feature type="domain" description="Neurotransmitter-gated ion-channel transmembrane" evidence="7">
    <location>
        <begin position="218"/>
        <end position="350"/>
    </location>
</feature>
<feature type="non-terminal residue" evidence="8">
    <location>
        <position position="1"/>
    </location>
</feature>
<organism evidence="8 9">
    <name type="scientific">Mesorhabditis spiculigera</name>
    <dbReference type="NCBI Taxonomy" id="96644"/>
    <lineage>
        <taxon>Eukaryota</taxon>
        <taxon>Metazoa</taxon>
        <taxon>Ecdysozoa</taxon>
        <taxon>Nematoda</taxon>
        <taxon>Chromadorea</taxon>
        <taxon>Rhabditida</taxon>
        <taxon>Rhabditina</taxon>
        <taxon>Rhabditomorpha</taxon>
        <taxon>Rhabditoidea</taxon>
        <taxon>Rhabditidae</taxon>
        <taxon>Mesorhabditinae</taxon>
        <taxon>Mesorhabditis</taxon>
    </lineage>
</organism>
<feature type="transmembrane region" description="Helical" evidence="5">
    <location>
        <begin position="278"/>
        <end position="297"/>
    </location>
</feature>
<evidence type="ECO:0000259" key="7">
    <source>
        <dbReference type="Pfam" id="PF02932"/>
    </source>
</evidence>
<keyword evidence="2 5" id="KW-0812">Transmembrane</keyword>
<feature type="transmembrane region" description="Helical" evidence="5">
    <location>
        <begin position="382"/>
        <end position="405"/>
    </location>
</feature>
<dbReference type="Pfam" id="PF02931">
    <property type="entry name" value="Neur_chan_LBD"/>
    <property type="match status" value="1"/>
</dbReference>
<dbReference type="Gene3D" id="2.70.170.10">
    <property type="entry name" value="Neurotransmitter-gated ion-channel ligand-binding domain"/>
    <property type="match status" value="1"/>
</dbReference>
<keyword evidence="9" id="KW-1185">Reference proteome</keyword>
<dbReference type="SUPFAM" id="SSF63712">
    <property type="entry name" value="Nicotinic receptor ligand binding domain-like"/>
    <property type="match status" value="1"/>
</dbReference>
<dbReference type="Gene3D" id="1.20.58.390">
    <property type="entry name" value="Neurotransmitter-gated ion-channel transmembrane domain"/>
    <property type="match status" value="1"/>
</dbReference>
<dbReference type="PANTHER" id="PTHR18945">
    <property type="entry name" value="NEUROTRANSMITTER GATED ION CHANNEL"/>
    <property type="match status" value="1"/>
</dbReference>
<dbReference type="AlphaFoldDB" id="A0AA36FWW9"/>
<dbReference type="InterPro" id="IPR006201">
    <property type="entry name" value="Neur_channel"/>
</dbReference>
<accession>A0AA36FWW9</accession>
<feature type="domain" description="Neurotransmitter-gated ion-channel ligand-binding" evidence="6">
    <location>
        <begin position="95"/>
        <end position="208"/>
    </location>
</feature>
<sequence length="412" mass="47415">MRTLFTLYFYLTFGRAAVTLDNKPIALYATLLIEDIHEFDWQTGEFESTVELLLASDSPNAKSLELATIEAQNEPHPFVDCAFDAYKVQMLSDLRWVVKSFGDILSSKRRARVRSICQLPSGQFPFERQHCSIRVISPRHSSAELALQWARTSKPVRTSHPRYRTASGAEITDFTPVACTYDSIYTITNAETRSARHSCLEARFYVRRPVLPFLIRYLLPSTTVVTLIWASFFVARSSLSLRFFLVSTGAFIMTVMWFSLNQMAPSRSSITPGDTWNLLHFCFLFGGLIHFLITIFLQNAHEKYQNLARQNELVRAESRRRYEKRLVNKISHQTPADSKVDQNGNDHQNSHTPLLNTYERALTNGFQAKADQLSLRAARWDLIGRSATLPIYVVSIFVFFVWNLWLKEEWDS</sequence>
<evidence type="ECO:0000256" key="4">
    <source>
        <dbReference type="ARBA" id="ARBA00023136"/>
    </source>
</evidence>
<dbReference type="InterPro" id="IPR036719">
    <property type="entry name" value="Neuro-gated_channel_TM_sf"/>
</dbReference>
<name>A0AA36FWW9_9BILA</name>
<dbReference type="InterPro" id="IPR038050">
    <property type="entry name" value="Neuro_actylchol_rec"/>
</dbReference>
<reference evidence="8" key="1">
    <citation type="submission" date="2023-06" db="EMBL/GenBank/DDBJ databases">
        <authorList>
            <person name="Delattre M."/>
        </authorList>
    </citation>
    <scope>NUCLEOTIDE SEQUENCE</scope>
    <source>
        <strain evidence="8">AF72</strain>
    </source>
</reference>
<comment type="caution">
    <text evidence="8">The sequence shown here is derived from an EMBL/GenBank/DDBJ whole genome shotgun (WGS) entry which is preliminary data.</text>
</comment>
<dbReference type="SUPFAM" id="SSF90112">
    <property type="entry name" value="Neurotransmitter-gated ion-channel transmembrane pore"/>
    <property type="match status" value="1"/>
</dbReference>
<dbReference type="GO" id="GO:0004888">
    <property type="term" value="F:transmembrane signaling receptor activity"/>
    <property type="evidence" value="ECO:0007669"/>
    <property type="project" value="InterPro"/>
</dbReference>
<dbReference type="InterPro" id="IPR036734">
    <property type="entry name" value="Neur_chan_lig-bd_sf"/>
</dbReference>
<dbReference type="InterPro" id="IPR006202">
    <property type="entry name" value="Neur_chan_lig-bd"/>
</dbReference>
<evidence type="ECO:0000313" key="9">
    <source>
        <dbReference type="Proteomes" id="UP001177023"/>
    </source>
</evidence>